<dbReference type="InterPro" id="IPR008753">
    <property type="entry name" value="Peptidase_M13_N"/>
</dbReference>
<evidence type="ECO:0000256" key="7">
    <source>
        <dbReference type="ARBA" id="ARBA00023049"/>
    </source>
</evidence>
<dbReference type="EMBL" id="JPMI01000109">
    <property type="protein sequence ID" value="KFA92108.1"/>
    <property type="molecule type" value="Genomic_DNA"/>
</dbReference>
<dbReference type="GO" id="GO:0046872">
    <property type="term" value="F:metal ion binding"/>
    <property type="evidence" value="ECO:0007669"/>
    <property type="project" value="UniProtKB-KW"/>
</dbReference>
<dbReference type="Pfam" id="PF05649">
    <property type="entry name" value="Peptidase_M13_N"/>
    <property type="match status" value="1"/>
</dbReference>
<keyword evidence="7" id="KW-0482">Metalloprotease</keyword>
<dbReference type="Proteomes" id="UP000028547">
    <property type="component" value="Unassembled WGS sequence"/>
</dbReference>
<dbReference type="GO" id="GO:0004222">
    <property type="term" value="F:metalloendopeptidase activity"/>
    <property type="evidence" value="ECO:0007669"/>
    <property type="project" value="InterPro"/>
</dbReference>
<evidence type="ECO:0000256" key="9">
    <source>
        <dbReference type="SAM" id="SignalP"/>
    </source>
</evidence>
<sequence>MRKALLAACCLVVSACKTAEPAPTPPAPPPPREQPAPEAKPLPPGLDGAALNEQANPCEDFYEYACGNWVKNTEIPADRPRWSRGFDSIAARNEEILRELLEAASTGKAPEGTPYAQKLGDYYGACMDEAQVEASLPALKTELAKLTALKSTKELAQVVGTMHARSVFPLFHLSSNNDLKDASQMIGELDQGGLGLPDRDYYLKDDEKSKGLLTAYGEHLKNLFVLLGETPEQAAKSAASVLETETALAKASLTRVERREPKNLYHRLERKGLKAEAPAFPWDVYFTAAGAKDLQTINVTHPPFFKEVERLVKSTKPETWKPYLTAHYVLSVVPALPKAFQEERFRFTSRNLTGAKEDVPRWKKCVRFTNNALGEALAQPFIAKTFGADGKTTTLQMVMEIEKSFERNLDTLAWMDAPTREQALVKVRKIANKIGYPDKWRNYDALKVERGSFLGSWVSASAFEQARQLAKIGKPVDKDEWIIPPPTVNAFYNPALNEIIFPAGILQPPFFNREATAPVNFGAMGMVVGHEITHGFDDEGRQYDAEGNLRDWWTPGSDKAFRERVACVKEQYDGYTAIDELKVNGALTLGENVADLGGLKLAHAAMEAWLAKDPEAAKQVNGYRYTPSQQLFLGYAQSWCSKYRDPFARQMAMVDPHSPPHWRVNGPLGNLKEFQQAFQCQEGTKMVRPAAQRCEVW</sequence>
<gene>
    <name evidence="12" type="ORF">Q664_17505</name>
</gene>
<evidence type="ECO:0000313" key="13">
    <source>
        <dbReference type="Proteomes" id="UP000028547"/>
    </source>
</evidence>
<dbReference type="GO" id="GO:0016485">
    <property type="term" value="P:protein processing"/>
    <property type="evidence" value="ECO:0007669"/>
    <property type="project" value="TreeGrafter"/>
</dbReference>
<dbReference type="SUPFAM" id="SSF55486">
    <property type="entry name" value="Metalloproteases ('zincins'), catalytic domain"/>
    <property type="match status" value="1"/>
</dbReference>
<reference evidence="12 13" key="1">
    <citation type="submission" date="2014-07" db="EMBL/GenBank/DDBJ databases">
        <title>Draft Genome Sequence of Gephyronic Acid Producer, Cystobacter violaceus Strain Cb vi76.</title>
        <authorList>
            <person name="Stevens D.C."/>
            <person name="Young J."/>
            <person name="Carmichael R."/>
            <person name="Tan J."/>
            <person name="Taylor R.E."/>
        </authorList>
    </citation>
    <scope>NUCLEOTIDE SEQUENCE [LARGE SCALE GENOMIC DNA]</scope>
    <source>
        <strain evidence="12 13">Cb vi76</strain>
    </source>
</reference>
<evidence type="ECO:0000259" key="10">
    <source>
        <dbReference type="Pfam" id="PF01431"/>
    </source>
</evidence>
<proteinExistence type="inferred from homology"/>
<evidence type="ECO:0000256" key="4">
    <source>
        <dbReference type="ARBA" id="ARBA00022723"/>
    </source>
</evidence>
<organism evidence="12 13">
    <name type="scientific">Archangium violaceum Cb vi76</name>
    <dbReference type="NCBI Taxonomy" id="1406225"/>
    <lineage>
        <taxon>Bacteria</taxon>
        <taxon>Pseudomonadati</taxon>
        <taxon>Myxococcota</taxon>
        <taxon>Myxococcia</taxon>
        <taxon>Myxococcales</taxon>
        <taxon>Cystobacterineae</taxon>
        <taxon>Archangiaceae</taxon>
        <taxon>Archangium</taxon>
    </lineage>
</organism>
<evidence type="ECO:0000256" key="6">
    <source>
        <dbReference type="ARBA" id="ARBA00022833"/>
    </source>
</evidence>
<comment type="similarity">
    <text evidence="2">Belongs to the peptidase M13 family.</text>
</comment>
<evidence type="ECO:0000256" key="8">
    <source>
        <dbReference type="SAM" id="MobiDB-lite"/>
    </source>
</evidence>
<dbReference type="CDD" id="cd08662">
    <property type="entry name" value="M13"/>
    <property type="match status" value="1"/>
</dbReference>
<feature type="region of interest" description="Disordered" evidence="8">
    <location>
        <begin position="19"/>
        <end position="50"/>
    </location>
</feature>
<feature type="domain" description="Peptidase M13 N-terminal" evidence="11">
    <location>
        <begin position="57"/>
        <end position="437"/>
    </location>
</feature>
<comment type="cofactor">
    <cofactor evidence="1">
        <name>Zn(2+)</name>
        <dbReference type="ChEBI" id="CHEBI:29105"/>
    </cofactor>
</comment>
<feature type="chain" id="PRO_5001781848" evidence="9">
    <location>
        <begin position="20"/>
        <end position="697"/>
    </location>
</feature>
<dbReference type="Gene3D" id="1.10.1380.10">
    <property type="entry name" value="Neutral endopeptidase , domain2"/>
    <property type="match status" value="1"/>
</dbReference>
<dbReference type="PROSITE" id="PS51885">
    <property type="entry name" value="NEPRILYSIN"/>
    <property type="match status" value="1"/>
</dbReference>
<keyword evidence="3" id="KW-0645">Protease</keyword>
<evidence type="ECO:0000256" key="5">
    <source>
        <dbReference type="ARBA" id="ARBA00022801"/>
    </source>
</evidence>
<dbReference type="AlphaFoldDB" id="A0A084SUH3"/>
<dbReference type="PANTHER" id="PTHR11733:SF167">
    <property type="entry name" value="FI17812P1-RELATED"/>
    <property type="match status" value="1"/>
</dbReference>
<dbReference type="InterPro" id="IPR024079">
    <property type="entry name" value="MetalloPept_cat_dom_sf"/>
</dbReference>
<dbReference type="Pfam" id="PF01431">
    <property type="entry name" value="Peptidase_M13"/>
    <property type="match status" value="1"/>
</dbReference>
<evidence type="ECO:0000313" key="12">
    <source>
        <dbReference type="EMBL" id="KFA92108.1"/>
    </source>
</evidence>
<dbReference type="Gene3D" id="3.40.390.10">
    <property type="entry name" value="Collagenase (Catalytic Domain)"/>
    <property type="match status" value="1"/>
</dbReference>
<dbReference type="PROSITE" id="PS51257">
    <property type="entry name" value="PROKAR_LIPOPROTEIN"/>
    <property type="match status" value="1"/>
</dbReference>
<dbReference type="GO" id="GO:0005886">
    <property type="term" value="C:plasma membrane"/>
    <property type="evidence" value="ECO:0007669"/>
    <property type="project" value="TreeGrafter"/>
</dbReference>
<evidence type="ECO:0000256" key="1">
    <source>
        <dbReference type="ARBA" id="ARBA00001947"/>
    </source>
</evidence>
<evidence type="ECO:0000256" key="3">
    <source>
        <dbReference type="ARBA" id="ARBA00022670"/>
    </source>
</evidence>
<dbReference type="RefSeq" id="WP_043396022.1">
    <property type="nucleotide sequence ID" value="NZ_JPMI01000109.1"/>
</dbReference>
<evidence type="ECO:0000256" key="2">
    <source>
        <dbReference type="ARBA" id="ARBA00007357"/>
    </source>
</evidence>
<evidence type="ECO:0000259" key="11">
    <source>
        <dbReference type="Pfam" id="PF05649"/>
    </source>
</evidence>
<dbReference type="PANTHER" id="PTHR11733">
    <property type="entry name" value="ZINC METALLOPROTEASE FAMILY M13 NEPRILYSIN-RELATED"/>
    <property type="match status" value="1"/>
</dbReference>
<name>A0A084SUH3_9BACT</name>
<feature type="compositionally biased region" description="Pro residues" evidence="8">
    <location>
        <begin position="22"/>
        <end position="44"/>
    </location>
</feature>
<keyword evidence="4" id="KW-0479">Metal-binding</keyword>
<dbReference type="InterPro" id="IPR000718">
    <property type="entry name" value="Peptidase_M13"/>
</dbReference>
<feature type="domain" description="Peptidase M13 C-terminal" evidence="10">
    <location>
        <begin position="489"/>
        <end position="694"/>
    </location>
</feature>
<keyword evidence="6" id="KW-0862">Zinc</keyword>
<dbReference type="InterPro" id="IPR018497">
    <property type="entry name" value="Peptidase_M13_C"/>
</dbReference>
<comment type="caution">
    <text evidence="12">The sequence shown here is derived from an EMBL/GenBank/DDBJ whole genome shotgun (WGS) entry which is preliminary data.</text>
</comment>
<keyword evidence="5" id="KW-0378">Hydrolase</keyword>
<protein>
    <submittedName>
        <fullName evidence="12">Metallopeptidase</fullName>
    </submittedName>
</protein>
<dbReference type="InterPro" id="IPR042089">
    <property type="entry name" value="Peptidase_M13_dom_2"/>
</dbReference>
<keyword evidence="9" id="KW-0732">Signal</keyword>
<accession>A0A084SUH3</accession>
<dbReference type="PRINTS" id="PR00786">
    <property type="entry name" value="NEPRILYSIN"/>
</dbReference>
<feature type="signal peptide" evidence="9">
    <location>
        <begin position="1"/>
        <end position="19"/>
    </location>
</feature>